<keyword evidence="1 2" id="KW-0315">Glutamine amidotransferase</keyword>
<dbReference type="Proteomes" id="UP000671828">
    <property type="component" value="Chromosome"/>
</dbReference>
<dbReference type="GO" id="GO:0052699">
    <property type="term" value="P:ergothioneine biosynthetic process"/>
    <property type="evidence" value="ECO:0007669"/>
    <property type="project" value="UniProtKB-UniRule"/>
</dbReference>
<proteinExistence type="inferred from homology"/>
<evidence type="ECO:0000256" key="1">
    <source>
        <dbReference type="ARBA" id="ARBA00022962"/>
    </source>
</evidence>
<accession>A0A8T8I1N8</accession>
<dbReference type="Gene3D" id="3.60.20.10">
    <property type="entry name" value="Glutamine Phosphoribosylpyrophosphate, subunit 1, domain 1"/>
    <property type="match status" value="1"/>
</dbReference>
<comment type="function">
    <text evidence="2">Catalyzes the hydrolysis of the gamma-glutamyl amide bond of hercynyl-gamma-L-glutamyl-L-cysteine sulfoxide to produce hercynylcysteine sulfoxide, a step in the biosynthesis pathway of ergothioneine.</text>
</comment>
<evidence type="ECO:0000313" key="4">
    <source>
        <dbReference type="Proteomes" id="UP000671828"/>
    </source>
</evidence>
<dbReference type="InterPro" id="IPR017808">
    <property type="entry name" value="EgtC"/>
</dbReference>
<dbReference type="HAMAP" id="MF_02036">
    <property type="entry name" value="EgtC"/>
    <property type="match status" value="1"/>
</dbReference>
<comment type="pathway">
    <text evidence="2">Amino-acid biosynthesis; ergothioneine biosynthesis.</text>
</comment>
<dbReference type="EMBL" id="CP072788">
    <property type="protein sequence ID" value="QTR03864.1"/>
    <property type="molecule type" value="Genomic_DNA"/>
</dbReference>
<dbReference type="EC" id="3.5.1.118" evidence="2"/>
<dbReference type="InterPro" id="IPR052373">
    <property type="entry name" value="Gamma-glu_amide_hydrolase"/>
</dbReference>
<dbReference type="PANTHER" id="PTHR43187:SF2">
    <property type="entry name" value="GAMMA-GLUTAMYL-HERCYNYLCYSTEINE SULFOXIDE HYDROLASE"/>
    <property type="match status" value="1"/>
</dbReference>
<comment type="catalytic activity">
    <reaction evidence="2">
        <text>gamma-L-glutamyl-hercynylcysteine S-oxide + H2O = S-(hercyn-2-yl)-L-cysteine S-oxide + L-glutamate</text>
        <dbReference type="Rhea" id="RHEA:42684"/>
        <dbReference type="ChEBI" id="CHEBI:15377"/>
        <dbReference type="ChEBI" id="CHEBI:29985"/>
        <dbReference type="ChEBI" id="CHEBI:82703"/>
        <dbReference type="ChEBI" id="CHEBI:82706"/>
        <dbReference type="EC" id="3.5.1.118"/>
    </reaction>
</comment>
<gene>
    <name evidence="2 3" type="primary">egtC</name>
    <name evidence="3" type="ORF">J7S33_02200</name>
</gene>
<dbReference type="PANTHER" id="PTHR43187">
    <property type="entry name" value="GLUTAMINE AMIDOTRANSFERASE DUG3-RELATED"/>
    <property type="match status" value="1"/>
</dbReference>
<dbReference type="GO" id="GO:0016811">
    <property type="term" value="F:hydrolase activity, acting on carbon-nitrogen (but not peptide) bonds, in linear amides"/>
    <property type="evidence" value="ECO:0007669"/>
    <property type="project" value="UniProtKB-UniRule"/>
</dbReference>
<organism evidence="3 4">
    <name type="scientific">Saccharothrix algeriensis</name>
    <dbReference type="NCBI Taxonomy" id="173560"/>
    <lineage>
        <taxon>Bacteria</taxon>
        <taxon>Bacillati</taxon>
        <taxon>Actinomycetota</taxon>
        <taxon>Actinomycetes</taxon>
        <taxon>Pseudonocardiales</taxon>
        <taxon>Pseudonocardiaceae</taxon>
        <taxon>Saccharothrix</taxon>
    </lineage>
</organism>
<reference evidence="3" key="1">
    <citation type="submission" date="2021-04" db="EMBL/GenBank/DDBJ databases">
        <title>Saccharothrix algeriensis WGS.</title>
        <authorList>
            <person name="Stuskova K."/>
            <person name="Hakalova E."/>
            <person name="Tebbal A.B."/>
            <person name="Eichmeier A."/>
        </authorList>
    </citation>
    <scope>NUCLEOTIDE SEQUENCE</scope>
    <source>
        <strain evidence="3">NRRL B-24137</strain>
    </source>
</reference>
<dbReference type="InterPro" id="IPR032889">
    <property type="entry name" value="EgtC_Actinobacteria"/>
</dbReference>
<dbReference type="AlphaFoldDB" id="A0A8T8I1N8"/>
<dbReference type="InterPro" id="IPR029055">
    <property type="entry name" value="Ntn_hydrolases_N"/>
</dbReference>
<evidence type="ECO:0000313" key="3">
    <source>
        <dbReference type="EMBL" id="QTR03864.1"/>
    </source>
</evidence>
<dbReference type="SUPFAM" id="SSF56235">
    <property type="entry name" value="N-terminal nucleophile aminohydrolases (Ntn hydrolases)"/>
    <property type="match status" value="1"/>
</dbReference>
<keyword evidence="2" id="KW-0378">Hydrolase</keyword>
<dbReference type="Pfam" id="PF13230">
    <property type="entry name" value="GATase_4"/>
    <property type="match status" value="1"/>
</dbReference>
<dbReference type="CDD" id="cd01908">
    <property type="entry name" value="YafJ"/>
    <property type="match status" value="1"/>
</dbReference>
<dbReference type="InterPro" id="IPR026869">
    <property type="entry name" value="EgtC-like"/>
</dbReference>
<evidence type="ECO:0000256" key="2">
    <source>
        <dbReference type="HAMAP-Rule" id="MF_02036"/>
    </source>
</evidence>
<dbReference type="NCBIfam" id="TIGR03442">
    <property type="entry name" value="ergothioneine biosynthesis protein EgtC"/>
    <property type="match status" value="1"/>
</dbReference>
<protein>
    <recommendedName>
        <fullName evidence="2">Gamma-glutamyl-hercynylcysteine sulfoxide hydrolase</fullName>
        <ecNumber evidence="2">3.5.1.118</ecNumber>
    </recommendedName>
    <alternativeName>
        <fullName evidence="2">Gamma-glutamyl hercynylcysteine S-oxide hydrolase</fullName>
    </alternativeName>
</protein>
<name>A0A8T8I1N8_9PSEU</name>
<sequence length="248" mass="25535">MCRHLGYLGPAVPIAALVHDPPHSLLRQSYQPRDMRAGGTVNVDGYGVGWYPEPGGPAGRYRRAGTLWSDENLAALSRVLRSGAILAAVRSATTGMPVVETACAPFTDGGGLFSHNGGGVGGRGSGAGPAAALPVTDLLTLDAPTDSALLWALVRARLATAPPTAAVASVVAEVAEAAPGSRLNLLLTDGTVLVGTTWTHSLWVRSGGGAVTAASEPLDDDPRWREVPDRHVVTADHSTVDVQPMGRS</sequence>